<gene>
    <name evidence="1" type="ORF">EUBIFOR_01340</name>
</gene>
<dbReference type="AlphaFoldDB" id="B7CAW9"/>
<comment type="caution">
    <text evidence="1">The sequence shown here is derived from an EMBL/GenBank/DDBJ whole genome shotgun (WGS) entry which is preliminary data.</text>
</comment>
<dbReference type="Proteomes" id="UP000004315">
    <property type="component" value="Unassembled WGS sequence"/>
</dbReference>
<sequence length="122" mass="14488">MKDFMCKPQHVKDKVIGGYARRCPLCGAKVHTELTGMRLYKYKDGEDIFEFICCPTCYENLRYSTDLQIDKEELKKNYLSFKAIVCGEEWKVEHVKIRLGHKAILNYFNRKDTFNKTGYRHH</sequence>
<reference evidence="1 2" key="2">
    <citation type="submission" date="2008-11" db="EMBL/GenBank/DDBJ databases">
        <title>Draft genome sequence of Eubacterium biforme (DSM 3989).</title>
        <authorList>
            <person name="Sudarsanam P."/>
            <person name="Ley R."/>
            <person name="Guruge J."/>
            <person name="Turnbaugh P.J."/>
            <person name="Mahowald M."/>
            <person name="Liep D."/>
            <person name="Gordon J."/>
        </authorList>
    </citation>
    <scope>NUCLEOTIDE SEQUENCE [LARGE SCALE GENOMIC DNA]</scope>
    <source>
        <strain evidence="1 2">DSM 3989</strain>
    </source>
</reference>
<evidence type="ECO:0000313" key="1">
    <source>
        <dbReference type="EMBL" id="EEC90033.1"/>
    </source>
</evidence>
<dbReference type="EMBL" id="ABYT01000074">
    <property type="protein sequence ID" value="EEC90033.1"/>
    <property type="molecule type" value="Genomic_DNA"/>
</dbReference>
<keyword evidence="2" id="KW-1185">Reference proteome</keyword>
<name>B7CAW9_9FIRM</name>
<reference evidence="1 2" key="1">
    <citation type="submission" date="2008-10" db="EMBL/GenBank/DDBJ databases">
        <authorList>
            <person name="Fulton L."/>
            <person name="Clifton S."/>
            <person name="Fulton B."/>
            <person name="Xu J."/>
            <person name="Minx P."/>
            <person name="Pepin K.H."/>
            <person name="Johnson M."/>
            <person name="Bhonagiri V."/>
            <person name="Nash W.E."/>
            <person name="Mardis E.R."/>
            <person name="Wilson R.K."/>
        </authorList>
    </citation>
    <scope>NUCLEOTIDE SEQUENCE [LARGE SCALE GENOMIC DNA]</scope>
    <source>
        <strain evidence="1 2">DSM 3989</strain>
    </source>
</reference>
<protein>
    <submittedName>
        <fullName evidence="1">Uncharacterized protein</fullName>
    </submittedName>
</protein>
<dbReference type="HOGENOM" id="CLU_2023543_0_0_9"/>
<evidence type="ECO:0000313" key="2">
    <source>
        <dbReference type="Proteomes" id="UP000004315"/>
    </source>
</evidence>
<proteinExistence type="predicted"/>
<accession>B7CAW9</accession>
<organism evidence="1 2">
    <name type="scientific">Holdemanella biformis DSM 3989</name>
    <dbReference type="NCBI Taxonomy" id="518637"/>
    <lineage>
        <taxon>Bacteria</taxon>
        <taxon>Bacillati</taxon>
        <taxon>Bacillota</taxon>
        <taxon>Erysipelotrichia</taxon>
        <taxon>Erysipelotrichales</taxon>
        <taxon>Erysipelotrichaceae</taxon>
        <taxon>Holdemanella</taxon>
    </lineage>
</organism>
<dbReference type="STRING" id="518637.EUBIFOR_01340"/>